<dbReference type="FunFam" id="3.90.190.10:FF:000013">
    <property type="entry name" value="receptor-type tyrosine-protein phosphatase zeta isoform X1"/>
    <property type="match status" value="1"/>
</dbReference>
<dbReference type="EMBL" id="GACK01003145">
    <property type="protein sequence ID" value="JAA61889.1"/>
    <property type="molecule type" value="mRNA"/>
</dbReference>
<dbReference type="InterPro" id="IPR016130">
    <property type="entry name" value="Tyr_Pase_AS"/>
</dbReference>
<dbReference type="FunFam" id="2.60.40.10:FF:001386">
    <property type="entry name" value="Receptor-type tyrosine-protein phosphatase gamma"/>
    <property type="match status" value="1"/>
</dbReference>
<dbReference type="InterPro" id="IPR050348">
    <property type="entry name" value="Protein-Tyr_Phosphatase"/>
</dbReference>
<dbReference type="InterPro" id="IPR013783">
    <property type="entry name" value="Ig-like_fold"/>
</dbReference>
<evidence type="ECO:0000256" key="8">
    <source>
        <dbReference type="SAM" id="MobiDB-lite"/>
    </source>
</evidence>
<evidence type="ECO:0000259" key="13">
    <source>
        <dbReference type="PROSITE" id="PS50853"/>
    </source>
</evidence>
<dbReference type="PROSITE" id="PS50835">
    <property type="entry name" value="IG_LIKE"/>
    <property type="match status" value="1"/>
</dbReference>
<feature type="region of interest" description="Disordered" evidence="8">
    <location>
        <begin position="1107"/>
        <end position="1141"/>
    </location>
</feature>
<dbReference type="GO" id="GO:0016020">
    <property type="term" value="C:membrane"/>
    <property type="evidence" value="ECO:0007669"/>
    <property type="project" value="UniProtKB-SubCell"/>
</dbReference>
<proteinExistence type="evidence at transcript level"/>
<comment type="subcellular location">
    <subcellularLocation>
        <location evidence="1">Membrane</location>
        <topology evidence="1">Single-pass membrane protein</topology>
    </subcellularLocation>
</comment>
<dbReference type="Pfam" id="PF00041">
    <property type="entry name" value="fn3"/>
    <property type="match status" value="3"/>
</dbReference>
<dbReference type="InterPro" id="IPR003599">
    <property type="entry name" value="Ig_sub"/>
</dbReference>
<dbReference type="Gene3D" id="2.60.40.10">
    <property type="entry name" value="Immunoglobulins"/>
    <property type="match status" value="5"/>
</dbReference>
<dbReference type="SUPFAM" id="SSF52799">
    <property type="entry name" value="(Phosphotyrosine protein) phosphatases II"/>
    <property type="match status" value="2"/>
</dbReference>
<dbReference type="CDD" id="cd14549">
    <property type="entry name" value="R5-PTPc-1"/>
    <property type="match status" value="1"/>
</dbReference>
<feature type="domain" description="Fibronectin type-III" evidence="13">
    <location>
        <begin position="188"/>
        <end position="285"/>
    </location>
</feature>
<evidence type="ECO:0000256" key="9">
    <source>
        <dbReference type="SAM" id="Phobius"/>
    </source>
</evidence>
<keyword evidence="5" id="KW-0904">Protein phosphatase</keyword>
<feature type="domain" description="Fibronectin type-III" evidence="13">
    <location>
        <begin position="487"/>
        <end position="592"/>
    </location>
</feature>
<dbReference type="GO" id="GO:0004725">
    <property type="term" value="F:protein tyrosine phosphatase activity"/>
    <property type="evidence" value="ECO:0007669"/>
    <property type="project" value="UniProtKB-EC"/>
</dbReference>
<comment type="catalytic activity">
    <reaction evidence="7">
        <text>O-phospho-L-tyrosyl-[protein] + H2O = L-tyrosyl-[protein] + phosphate</text>
        <dbReference type="Rhea" id="RHEA:10684"/>
        <dbReference type="Rhea" id="RHEA-COMP:10136"/>
        <dbReference type="Rhea" id="RHEA-COMP:20101"/>
        <dbReference type="ChEBI" id="CHEBI:15377"/>
        <dbReference type="ChEBI" id="CHEBI:43474"/>
        <dbReference type="ChEBI" id="CHEBI:46858"/>
        <dbReference type="ChEBI" id="CHEBI:61978"/>
        <dbReference type="EC" id="3.1.3.48"/>
    </reaction>
</comment>
<dbReference type="Pfam" id="PF00102">
    <property type="entry name" value="Y_phosphatase"/>
    <property type="match status" value="2"/>
</dbReference>
<evidence type="ECO:0000259" key="11">
    <source>
        <dbReference type="PROSITE" id="PS50056"/>
    </source>
</evidence>
<dbReference type="InterPro" id="IPR000242">
    <property type="entry name" value="PTP_cat"/>
</dbReference>
<dbReference type="SMART" id="SM00404">
    <property type="entry name" value="PTPc_motif"/>
    <property type="match status" value="2"/>
</dbReference>
<dbReference type="SUPFAM" id="SSF48726">
    <property type="entry name" value="Immunoglobulin"/>
    <property type="match status" value="1"/>
</dbReference>
<feature type="compositionally biased region" description="Low complexity" evidence="8">
    <location>
        <begin position="1119"/>
        <end position="1130"/>
    </location>
</feature>
<dbReference type="InterPro" id="IPR013151">
    <property type="entry name" value="Immunoglobulin_dom"/>
</dbReference>
<feature type="transmembrane region" description="Helical" evidence="9">
    <location>
        <begin position="606"/>
        <end position="631"/>
    </location>
</feature>
<evidence type="ECO:0000259" key="10">
    <source>
        <dbReference type="PROSITE" id="PS50055"/>
    </source>
</evidence>
<dbReference type="PANTHER" id="PTHR19134:SF525">
    <property type="entry name" value="TYROSINE-PROTEIN PHOSPHATASE DOMAIN-CONTAINING PROTEIN"/>
    <property type="match status" value="1"/>
</dbReference>
<evidence type="ECO:0000256" key="4">
    <source>
        <dbReference type="ARBA" id="ARBA00022801"/>
    </source>
</evidence>
<feature type="non-terminal residue" evidence="14">
    <location>
        <position position="1"/>
    </location>
</feature>
<keyword evidence="4" id="KW-0378">Hydrolase</keyword>
<dbReference type="SMART" id="SM00409">
    <property type="entry name" value="IG"/>
    <property type="match status" value="1"/>
</dbReference>
<keyword evidence="9" id="KW-1133">Transmembrane helix</keyword>
<dbReference type="EC" id="3.1.3.48" evidence="2"/>
<dbReference type="SMART" id="SM00194">
    <property type="entry name" value="PTPc"/>
    <property type="match status" value="2"/>
</dbReference>
<keyword evidence="9" id="KW-0812">Transmembrane</keyword>
<accession>L7MFC5</accession>
<reference evidence="14" key="1">
    <citation type="submission" date="2012-11" db="EMBL/GenBank/DDBJ databases">
        <authorList>
            <person name="Lucero-Rivera Y.E."/>
            <person name="Tovar-Ramirez D."/>
        </authorList>
    </citation>
    <scope>NUCLEOTIDE SEQUENCE</scope>
    <source>
        <tissue evidence="14">Salivary gland</tissue>
    </source>
</reference>
<dbReference type="GO" id="GO:0048666">
    <property type="term" value="P:neuron development"/>
    <property type="evidence" value="ECO:0007669"/>
    <property type="project" value="UniProtKB-ARBA"/>
</dbReference>
<dbReference type="PROSITE" id="PS50853">
    <property type="entry name" value="FN3"/>
    <property type="match status" value="4"/>
</dbReference>
<dbReference type="SMART" id="SM00408">
    <property type="entry name" value="IGc2"/>
    <property type="match status" value="1"/>
</dbReference>
<evidence type="ECO:0000256" key="3">
    <source>
        <dbReference type="ARBA" id="ARBA00022729"/>
    </source>
</evidence>
<dbReference type="FunFam" id="2.60.40.10:FF:002711">
    <property type="entry name" value="Receptor-type tyrosine-protein phosphatase gamma"/>
    <property type="match status" value="1"/>
</dbReference>
<dbReference type="SMART" id="SM00060">
    <property type="entry name" value="FN3"/>
    <property type="match status" value="4"/>
</dbReference>
<feature type="domain" description="Tyrosine-protein phosphatase" evidence="10">
    <location>
        <begin position="686"/>
        <end position="948"/>
    </location>
</feature>
<dbReference type="PANTHER" id="PTHR19134">
    <property type="entry name" value="RECEPTOR-TYPE TYROSINE-PROTEIN PHOSPHATASE"/>
    <property type="match status" value="1"/>
</dbReference>
<evidence type="ECO:0000313" key="14">
    <source>
        <dbReference type="EMBL" id="JAA61889.1"/>
    </source>
</evidence>
<dbReference type="FunFam" id="2.60.40.10:FF:000999">
    <property type="entry name" value="Uncharacterized protein, isoform D"/>
    <property type="match status" value="1"/>
</dbReference>
<evidence type="ECO:0000259" key="12">
    <source>
        <dbReference type="PROSITE" id="PS50835"/>
    </source>
</evidence>
<dbReference type="InterPro" id="IPR036179">
    <property type="entry name" value="Ig-like_dom_sf"/>
</dbReference>
<dbReference type="InterPro" id="IPR000387">
    <property type="entry name" value="Tyr_Pase_dom"/>
</dbReference>
<dbReference type="InterPro" id="IPR007110">
    <property type="entry name" value="Ig-like_dom"/>
</dbReference>
<dbReference type="InterPro" id="IPR029021">
    <property type="entry name" value="Prot-tyrosine_phosphatase-like"/>
</dbReference>
<keyword evidence="3" id="KW-0732">Signal</keyword>
<dbReference type="InterPro" id="IPR003961">
    <property type="entry name" value="FN3_dom"/>
</dbReference>
<reference evidence="14" key="2">
    <citation type="journal article" date="2015" name="J. Proteomics">
        <title>Sexual differences in the sialomes of the zebra tick, Rhipicephalus pulchellus.</title>
        <authorList>
            <person name="Tan A.W."/>
            <person name="Francischetti I.M."/>
            <person name="Slovak M."/>
            <person name="Kini R.M."/>
            <person name="Ribeiro J.M."/>
        </authorList>
    </citation>
    <scope>NUCLEOTIDE SEQUENCE</scope>
    <source>
        <tissue evidence="14">Salivary gland</tissue>
    </source>
</reference>
<keyword evidence="6 9" id="KW-0472">Membrane</keyword>
<feature type="domain" description="Tyrosine specific protein phosphatases" evidence="11">
    <location>
        <begin position="862"/>
        <end position="939"/>
    </location>
</feature>
<dbReference type="Gene3D" id="3.90.190.10">
    <property type="entry name" value="Protein tyrosine phosphatase superfamily"/>
    <property type="match status" value="2"/>
</dbReference>
<evidence type="ECO:0000256" key="5">
    <source>
        <dbReference type="ARBA" id="ARBA00022912"/>
    </source>
</evidence>
<evidence type="ECO:0000256" key="1">
    <source>
        <dbReference type="ARBA" id="ARBA00004167"/>
    </source>
</evidence>
<dbReference type="CDD" id="cd00096">
    <property type="entry name" value="Ig"/>
    <property type="match status" value="1"/>
</dbReference>
<dbReference type="InterPro" id="IPR003595">
    <property type="entry name" value="Tyr_Pase_cat"/>
</dbReference>
<dbReference type="FunFam" id="3.90.190.10:FF:000068">
    <property type="entry name" value="receptor-type tyrosine-protein phosphatase zeta"/>
    <property type="match status" value="1"/>
</dbReference>
<feature type="domain" description="Tyrosine-protein phosphatase" evidence="10">
    <location>
        <begin position="989"/>
        <end position="1260"/>
    </location>
</feature>
<organism evidence="14">
    <name type="scientific">Rhipicephalus pulchellus</name>
    <name type="common">Yellow backed tick</name>
    <name type="synonym">Dermacentor pulchellus</name>
    <dbReference type="NCBI Taxonomy" id="72859"/>
    <lineage>
        <taxon>Eukaryota</taxon>
        <taxon>Metazoa</taxon>
        <taxon>Ecdysozoa</taxon>
        <taxon>Arthropoda</taxon>
        <taxon>Chelicerata</taxon>
        <taxon>Arachnida</taxon>
        <taxon>Acari</taxon>
        <taxon>Parasitiformes</taxon>
        <taxon>Ixodida</taxon>
        <taxon>Ixodoidea</taxon>
        <taxon>Ixodidae</taxon>
        <taxon>Rhipicephalinae</taxon>
        <taxon>Rhipicephalus</taxon>
        <taxon>Rhipicephalus</taxon>
    </lineage>
</organism>
<sequence>DEDVVPEVFFVGVCFLCVCSTLRTWENMRVAGNLTSARRSRRLIKTRMMTSPTGVVLLLLQIVCLFLVIATPAGAAPAFDNGDGEAERIFVRVGSNVTLRCPDHPQQSGQQPRHLTWWKEDRRLIEATRERVTVAPEAGARVALVPGSSALLFRSVVAEDSGEYQCVVNNRQGRSGIIRLYVQDVPDPPGIPIVVGFTSRSVNLSWTSSVNTHNSPIQQYIIHIRIGEKGDWDTRNKVMTSDNSTNFQVIGLKPFTVYSFRVLAVNAIGASKPSKESFYMVTLREVPEGKPTIVHAQNTSSSTIRIQWTAPPRHTIHGEFEGYRITYRPRDKSQEESREIVIRDSKQTQYTIRNLDTFTQYLVSLQVFNPAGRGPAVVVPVMTDEGVPSPPVNVTAVGVTDKKVLLKWREPEKPNGVLQGYYVYFQPSRNGSAQQQRRTVSHPQPIQEYSLTNLRPFSYYDIWVRAFTQKHLGESSNLLKIQTDVQGPSAPIIVNLTCQSLDSLFLQWERPQTYYNKVDYYFVHYRSEEAWGFEEIAMAATDRLDHVMFIPNLTANTLYEVKVQGATRSIIDQTTVFKGQFSDSRKVLLQSKCQTFNDGAYSDPSLSAAVVAGVVCVSFALFLAIISFVLWKKYFQAAYYYLDDPPGNRASPQLSETFDDSEYASVHVSQWAKHVADLHADGDIGFSREYESLQQATDLDLSSDYSQMAENKGKNRYVNIVAYDHTRVILKPTPGQKKSADYINANYIDGYNKPRAYIGTQGPLPSTFDDYWRMIWEQRVCIIIMITNLVERGRRKCDMYWPKEGTETYGIIQVKLVQEVVMATYTVRTFAIKNIKVKKKQASERTVYQYHYTNWPDHGVPDHPLPVLSFVAKSSAANPPTAGPMIVHCSAGVGRTGTYIVLDAMLKQMRHRQSVNVYGFLRHIRQQRNYLVQTEEQYVFIHDALLEAIESGDTEVGVSQLSRYVQSLQTAQVGNTGSGDNIDKSWSLLEKQFKLVTVFKAKDFNVVSAVKPCNKAKNRSLNLIPIESHRVHITPKPGTDGSDYINATFLQGYNRLREYIVTQHPLMTTMADFWQMVWDHNSQTVVVLSVVDEKEYPQFWPDADEEQDYGSFKVKPTSDETATTASTDTAPADEKPSGGPGLVSRDFILQSTQDDYELSCRVIQCPGWPQACTPMATLFDLIRTVAARHAEDLNGPVVVVDKCGGTEAATFCCLSALYKQLESEKCVDVYLYAKLYHMRRPGIWKSQDDFLFLYRSVESLLAVSNGPAAAPILANATNGQLTSNGHAVKIEEVAGKIESPD</sequence>
<evidence type="ECO:0000256" key="6">
    <source>
        <dbReference type="ARBA" id="ARBA00023136"/>
    </source>
</evidence>
<protein>
    <recommendedName>
        <fullName evidence="2">protein-tyrosine-phosphatase</fullName>
        <ecNumber evidence="2">3.1.3.48</ecNumber>
    </recommendedName>
</protein>
<feature type="domain" description="Fibronectin type-III" evidence="13">
    <location>
        <begin position="290"/>
        <end position="386"/>
    </location>
</feature>
<dbReference type="SUPFAM" id="SSF49265">
    <property type="entry name" value="Fibronectin type III"/>
    <property type="match status" value="2"/>
</dbReference>
<evidence type="ECO:0000256" key="2">
    <source>
        <dbReference type="ARBA" id="ARBA00013064"/>
    </source>
</evidence>
<evidence type="ECO:0000256" key="7">
    <source>
        <dbReference type="ARBA" id="ARBA00051722"/>
    </source>
</evidence>
<feature type="transmembrane region" description="Helical" evidence="9">
    <location>
        <begin position="46"/>
        <end position="69"/>
    </location>
</feature>
<dbReference type="InterPro" id="IPR003598">
    <property type="entry name" value="Ig_sub2"/>
</dbReference>
<name>L7MFC5_RHIPC</name>
<dbReference type="Pfam" id="PF00047">
    <property type="entry name" value="ig"/>
    <property type="match status" value="1"/>
</dbReference>
<dbReference type="PRINTS" id="PR00700">
    <property type="entry name" value="PRTYPHPHTASE"/>
</dbReference>
<dbReference type="PROSITE" id="PS50055">
    <property type="entry name" value="TYR_PHOSPHATASE_PTP"/>
    <property type="match status" value="2"/>
</dbReference>
<dbReference type="CDD" id="cd00063">
    <property type="entry name" value="FN3"/>
    <property type="match status" value="4"/>
</dbReference>
<dbReference type="InterPro" id="IPR036116">
    <property type="entry name" value="FN3_sf"/>
</dbReference>
<feature type="transmembrane region" description="Helical" evidence="9">
    <location>
        <begin position="6"/>
        <end position="25"/>
    </location>
</feature>
<feature type="domain" description="Ig-like" evidence="12">
    <location>
        <begin position="77"/>
        <end position="170"/>
    </location>
</feature>
<keyword evidence="14" id="KW-0675">Receptor</keyword>
<feature type="domain" description="Fibronectin type-III" evidence="13">
    <location>
        <begin position="390"/>
        <end position="486"/>
    </location>
</feature>
<dbReference type="PROSITE" id="PS00383">
    <property type="entry name" value="TYR_PHOSPHATASE_1"/>
    <property type="match status" value="1"/>
</dbReference>
<dbReference type="PROSITE" id="PS50056">
    <property type="entry name" value="TYR_PHOSPHATASE_2"/>
    <property type="match status" value="1"/>
</dbReference>